<dbReference type="InterPro" id="IPR017517">
    <property type="entry name" value="Maleyloyr_isom"/>
</dbReference>
<dbReference type="EMBL" id="FNIC01000006">
    <property type="protein sequence ID" value="SDO08435.1"/>
    <property type="molecule type" value="Genomic_DNA"/>
</dbReference>
<organism evidence="3 4">
    <name type="scientific">Nocardioides szechwanensis</name>
    <dbReference type="NCBI Taxonomy" id="1005944"/>
    <lineage>
        <taxon>Bacteria</taxon>
        <taxon>Bacillati</taxon>
        <taxon>Actinomycetota</taxon>
        <taxon>Actinomycetes</taxon>
        <taxon>Propionibacteriales</taxon>
        <taxon>Nocardioidaceae</taxon>
        <taxon>Nocardioides</taxon>
    </lineage>
</organism>
<reference evidence="3 4" key="1">
    <citation type="submission" date="2016-10" db="EMBL/GenBank/DDBJ databases">
        <authorList>
            <person name="de Groot N.N."/>
        </authorList>
    </citation>
    <scope>NUCLEOTIDE SEQUENCE [LARGE SCALE GENOMIC DNA]</scope>
    <source>
        <strain evidence="3 4">CGMCC 1.11147</strain>
    </source>
</reference>
<evidence type="ECO:0000259" key="2">
    <source>
        <dbReference type="Pfam" id="PF11716"/>
    </source>
</evidence>
<feature type="domain" description="Mycothiol-dependent maleylpyruvate isomerase metal-binding" evidence="2">
    <location>
        <begin position="25"/>
        <end position="147"/>
    </location>
</feature>
<accession>A0A1H0GNH7</accession>
<keyword evidence="4" id="KW-1185">Reference proteome</keyword>
<dbReference type="InterPro" id="IPR034660">
    <property type="entry name" value="DinB/YfiT-like"/>
</dbReference>
<dbReference type="AlphaFoldDB" id="A0A1H0GNH7"/>
<gene>
    <name evidence="3" type="ORF">SAMN05192576_3286</name>
</gene>
<evidence type="ECO:0000313" key="4">
    <source>
        <dbReference type="Proteomes" id="UP000199004"/>
    </source>
</evidence>
<evidence type="ECO:0000313" key="3">
    <source>
        <dbReference type="EMBL" id="SDO08435.1"/>
    </source>
</evidence>
<evidence type="ECO:0000259" key="1">
    <source>
        <dbReference type="Pfam" id="PF07398"/>
    </source>
</evidence>
<dbReference type="InterPro" id="IPR010872">
    <property type="entry name" value="MDMPI_C-term_domain"/>
</dbReference>
<name>A0A1H0GNH7_9ACTN</name>
<dbReference type="STRING" id="1005944.SAMN05192576_3286"/>
<dbReference type="PANTHER" id="PTHR40758">
    <property type="entry name" value="CONSERVED PROTEIN"/>
    <property type="match status" value="1"/>
</dbReference>
<dbReference type="Pfam" id="PF11716">
    <property type="entry name" value="MDMPI_N"/>
    <property type="match status" value="1"/>
</dbReference>
<sequence>MSVAGSRFPNMPPAMTRLAFPDYLEHLRSDSARFRDVLADCDPAARVPACPDWDAADLLWHLAGVQWFWASVIRKRPAGPGEDDPGPDRPGSYPALLAFFDECAASLVAQLEAADPTEPAWSWAPEQTVGFTFRRQAHEALIHRLDAEQTAGEVTGLDPRLAADGVAELMDVMYGGEAPEWGRTEMGEELVEIQMTDVEQSLFVRPGMFFGTDPDSGKNYDGPHLLLAEPGDAAAVVRGKAADLDAWLWKRRDDSGIEVSGDRRVYDAMISAVSEPLT</sequence>
<dbReference type="PANTHER" id="PTHR40758:SF1">
    <property type="entry name" value="CONSERVED PROTEIN"/>
    <property type="match status" value="1"/>
</dbReference>
<dbReference type="NCBIfam" id="TIGR03083">
    <property type="entry name" value="maleylpyruvate isomerase family mycothiol-dependent enzyme"/>
    <property type="match status" value="1"/>
</dbReference>
<dbReference type="InterPro" id="IPR024344">
    <property type="entry name" value="MDMPI_metal-binding"/>
</dbReference>
<dbReference type="SUPFAM" id="SSF109854">
    <property type="entry name" value="DinB/YfiT-like putative metalloenzymes"/>
    <property type="match status" value="1"/>
</dbReference>
<dbReference type="Proteomes" id="UP000199004">
    <property type="component" value="Unassembled WGS sequence"/>
</dbReference>
<dbReference type="GO" id="GO:0005886">
    <property type="term" value="C:plasma membrane"/>
    <property type="evidence" value="ECO:0007669"/>
    <property type="project" value="TreeGrafter"/>
</dbReference>
<protein>
    <submittedName>
        <fullName evidence="3">TIGR03083 family protein</fullName>
    </submittedName>
</protein>
<dbReference type="Pfam" id="PF07398">
    <property type="entry name" value="MDMPI_C"/>
    <property type="match status" value="1"/>
</dbReference>
<dbReference type="GO" id="GO:0046872">
    <property type="term" value="F:metal ion binding"/>
    <property type="evidence" value="ECO:0007669"/>
    <property type="project" value="InterPro"/>
</dbReference>
<feature type="domain" description="MDMPI C-terminal" evidence="1">
    <location>
        <begin position="160"/>
        <end position="267"/>
    </location>
</feature>
<proteinExistence type="predicted"/>
<dbReference type="Gene3D" id="1.20.120.450">
    <property type="entry name" value="dinb family like domain"/>
    <property type="match status" value="1"/>
</dbReference>